<reference evidence="2" key="2">
    <citation type="submission" date="2020-10" db="EMBL/GenBank/DDBJ databases">
        <authorList>
            <person name="Cooper E.A."/>
            <person name="Brenton Z.W."/>
            <person name="Flinn B.S."/>
            <person name="Jenkins J."/>
            <person name="Shu S."/>
            <person name="Flowers D."/>
            <person name="Luo F."/>
            <person name="Wang Y."/>
            <person name="Xia P."/>
            <person name="Barry K."/>
            <person name="Daum C."/>
            <person name="Lipzen A."/>
            <person name="Yoshinaga Y."/>
            <person name="Schmutz J."/>
            <person name="Saski C."/>
            <person name="Vermerris W."/>
            <person name="Kresovich S."/>
        </authorList>
    </citation>
    <scope>NUCLEOTIDE SEQUENCE</scope>
</reference>
<dbReference type="AlphaFoldDB" id="A0A921QU44"/>
<evidence type="ECO:0000256" key="1">
    <source>
        <dbReference type="SAM" id="SignalP"/>
    </source>
</evidence>
<dbReference type="EMBL" id="CM027685">
    <property type="protein sequence ID" value="KAG0526815.1"/>
    <property type="molecule type" value="Genomic_DNA"/>
</dbReference>
<accession>A0A921QU44</accession>
<evidence type="ECO:0000313" key="2">
    <source>
        <dbReference type="EMBL" id="KAG0526815.1"/>
    </source>
</evidence>
<comment type="caution">
    <text evidence="2">The sequence shown here is derived from an EMBL/GenBank/DDBJ whole genome shotgun (WGS) entry which is preliminary data.</text>
</comment>
<evidence type="ECO:0000313" key="3">
    <source>
        <dbReference type="Proteomes" id="UP000807115"/>
    </source>
</evidence>
<evidence type="ECO:0008006" key="4">
    <source>
        <dbReference type="Google" id="ProtNLM"/>
    </source>
</evidence>
<name>A0A921QU44_SORBI</name>
<dbReference type="Proteomes" id="UP000807115">
    <property type="component" value="Chromosome 6"/>
</dbReference>
<gene>
    <name evidence="2" type="ORF">BDA96_06G178800</name>
</gene>
<sequence>MRCQGSRRWRSWWTPFPSIWDPELLMFLCAYVISGGEGGVGLCADYAGPVRQDLCVEQANNKEFMCKSILILETHSPGLGKTKSMTHY</sequence>
<proteinExistence type="predicted"/>
<feature type="signal peptide" evidence="1">
    <location>
        <begin position="1"/>
        <end position="35"/>
    </location>
</feature>
<keyword evidence="1" id="KW-0732">Signal</keyword>
<reference evidence="2" key="1">
    <citation type="journal article" date="2019" name="BMC Genomics">
        <title>A new reference genome for Sorghum bicolor reveals high levels of sequence similarity between sweet and grain genotypes: implications for the genetics of sugar metabolism.</title>
        <authorList>
            <person name="Cooper E.A."/>
            <person name="Brenton Z.W."/>
            <person name="Flinn B.S."/>
            <person name="Jenkins J."/>
            <person name="Shu S."/>
            <person name="Flowers D."/>
            <person name="Luo F."/>
            <person name="Wang Y."/>
            <person name="Xia P."/>
            <person name="Barry K."/>
            <person name="Daum C."/>
            <person name="Lipzen A."/>
            <person name="Yoshinaga Y."/>
            <person name="Schmutz J."/>
            <person name="Saski C."/>
            <person name="Vermerris W."/>
            <person name="Kresovich S."/>
        </authorList>
    </citation>
    <scope>NUCLEOTIDE SEQUENCE</scope>
</reference>
<protein>
    <recommendedName>
        <fullName evidence="4">Secreted protein</fullName>
    </recommendedName>
</protein>
<organism evidence="2 3">
    <name type="scientific">Sorghum bicolor</name>
    <name type="common">Sorghum</name>
    <name type="synonym">Sorghum vulgare</name>
    <dbReference type="NCBI Taxonomy" id="4558"/>
    <lineage>
        <taxon>Eukaryota</taxon>
        <taxon>Viridiplantae</taxon>
        <taxon>Streptophyta</taxon>
        <taxon>Embryophyta</taxon>
        <taxon>Tracheophyta</taxon>
        <taxon>Spermatophyta</taxon>
        <taxon>Magnoliopsida</taxon>
        <taxon>Liliopsida</taxon>
        <taxon>Poales</taxon>
        <taxon>Poaceae</taxon>
        <taxon>PACMAD clade</taxon>
        <taxon>Panicoideae</taxon>
        <taxon>Andropogonodae</taxon>
        <taxon>Andropogoneae</taxon>
        <taxon>Sorghinae</taxon>
        <taxon>Sorghum</taxon>
    </lineage>
</organism>
<feature type="chain" id="PRO_5037207848" description="Secreted protein" evidence="1">
    <location>
        <begin position="36"/>
        <end position="88"/>
    </location>
</feature>